<evidence type="ECO:0000313" key="5">
    <source>
        <dbReference type="EMBL" id="CAH9133027.1"/>
    </source>
</evidence>
<dbReference type="PROSITE" id="PS00131">
    <property type="entry name" value="CARBOXYPEPT_SER_SER"/>
    <property type="match status" value="1"/>
</dbReference>
<dbReference type="Gene3D" id="3.40.50.1820">
    <property type="entry name" value="alpha/beta hydrolase"/>
    <property type="match status" value="1"/>
</dbReference>
<comment type="similarity">
    <text evidence="2">Belongs to the peptidase S10 family.</text>
</comment>
<dbReference type="GO" id="GO:0005576">
    <property type="term" value="C:extracellular region"/>
    <property type="evidence" value="ECO:0007669"/>
    <property type="project" value="UniProtKB-SubCell"/>
</dbReference>
<evidence type="ECO:0000256" key="3">
    <source>
        <dbReference type="ARBA" id="ARBA00022525"/>
    </source>
</evidence>
<sequence length="28" mass="3444">MERFPQFKYRDFFIAGESYAGFAYLYLI</sequence>
<keyword evidence="3" id="KW-0964">Secreted</keyword>
<protein>
    <recommendedName>
        <fullName evidence="7">Carboxypeptidase</fullName>
    </recommendedName>
</protein>
<dbReference type="InterPro" id="IPR029058">
    <property type="entry name" value="AB_hydrolase_fold"/>
</dbReference>
<accession>A0AAV0FBX9</accession>
<gene>
    <name evidence="5" type="ORF">CEPIT_LOCUS32633</name>
    <name evidence="4" type="ORF">CEPIT_LOCUS9677</name>
</gene>
<evidence type="ECO:0000313" key="6">
    <source>
        <dbReference type="Proteomes" id="UP001152523"/>
    </source>
</evidence>
<dbReference type="InterPro" id="IPR001563">
    <property type="entry name" value="Peptidase_S10"/>
</dbReference>
<evidence type="ECO:0000256" key="1">
    <source>
        <dbReference type="ARBA" id="ARBA00004613"/>
    </source>
</evidence>
<keyword evidence="6" id="KW-1185">Reference proteome</keyword>
<dbReference type="EMBL" id="CAMAPF010000974">
    <property type="protein sequence ID" value="CAH9133027.1"/>
    <property type="molecule type" value="Genomic_DNA"/>
</dbReference>
<evidence type="ECO:0008006" key="7">
    <source>
        <dbReference type="Google" id="ProtNLM"/>
    </source>
</evidence>
<dbReference type="AlphaFoldDB" id="A0AAV0FBX9"/>
<dbReference type="SUPFAM" id="SSF53474">
    <property type="entry name" value="alpha/beta-Hydrolases"/>
    <property type="match status" value="1"/>
</dbReference>
<evidence type="ECO:0000256" key="2">
    <source>
        <dbReference type="ARBA" id="ARBA00009431"/>
    </source>
</evidence>
<dbReference type="EMBL" id="CAMAPF010000055">
    <property type="protein sequence ID" value="CAH9086049.1"/>
    <property type="molecule type" value="Genomic_DNA"/>
</dbReference>
<dbReference type="GO" id="GO:0006508">
    <property type="term" value="P:proteolysis"/>
    <property type="evidence" value="ECO:0007669"/>
    <property type="project" value="InterPro"/>
</dbReference>
<reference evidence="5" key="1">
    <citation type="submission" date="2022-07" db="EMBL/GenBank/DDBJ databases">
        <authorList>
            <person name="Macas J."/>
            <person name="Novak P."/>
            <person name="Neumann P."/>
        </authorList>
    </citation>
    <scope>NUCLEOTIDE SEQUENCE</scope>
</reference>
<comment type="caution">
    <text evidence="5">The sequence shown here is derived from an EMBL/GenBank/DDBJ whole genome shotgun (WGS) entry which is preliminary data.</text>
</comment>
<proteinExistence type="inferred from homology"/>
<dbReference type="InterPro" id="IPR018202">
    <property type="entry name" value="Ser_caboxypep_ser_AS"/>
</dbReference>
<organism evidence="5 6">
    <name type="scientific">Cuscuta epithymum</name>
    <dbReference type="NCBI Taxonomy" id="186058"/>
    <lineage>
        <taxon>Eukaryota</taxon>
        <taxon>Viridiplantae</taxon>
        <taxon>Streptophyta</taxon>
        <taxon>Embryophyta</taxon>
        <taxon>Tracheophyta</taxon>
        <taxon>Spermatophyta</taxon>
        <taxon>Magnoliopsida</taxon>
        <taxon>eudicotyledons</taxon>
        <taxon>Gunneridae</taxon>
        <taxon>Pentapetalae</taxon>
        <taxon>asterids</taxon>
        <taxon>lamiids</taxon>
        <taxon>Solanales</taxon>
        <taxon>Convolvulaceae</taxon>
        <taxon>Cuscuteae</taxon>
        <taxon>Cuscuta</taxon>
        <taxon>Cuscuta subgen. Cuscuta</taxon>
    </lineage>
</organism>
<name>A0AAV0FBX9_9ASTE</name>
<dbReference type="GO" id="GO:0004185">
    <property type="term" value="F:serine-type carboxypeptidase activity"/>
    <property type="evidence" value="ECO:0007669"/>
    <property type="project" value="InterPro"/>
</dbReference>
<dbReference type="Proteomes" id="UP001152523">
    <property type="component" value="Unassembled WGS sequence"/>
</dbReference>
<comment type="subcellular location">
    <subcellularLocation>
        <location evidence="1">Secreted</location>
    </subcellularLocation>
</comment>
<evidence type="ECO:0000313" key="4">
    <source>
        <dbReference type="EMBL" id="CAH9086049.1"/>
    </source>
</evidence>
<dbReference type="Pfam" id="PF00450">
    <property type="entry name" value="Peptidase_S10"/>
    <property type="match status" value="1"/>
</dbReference>